<feature type="domain" description="NFACT RNA-binding" evidence="6">
    <location>
        <begin position="465"/>
        <end position="561"/>
    </location>
</feature>
<proteinExistence type="inferred from homology"/>
<dbReference type="GO" id="GO:0019843">
    <property type="term" value="F:rRNA binding"/>
    <property type="evidence" value="ECO:0007669"/>
    <property type="project" value="UniProtKB-UniRule"/>
</dbReference>
<dbReference type="Gene3D" id="1.10.8.50">
    <property type="match status" value="1"/>
</dbReference>
<dbReference type="Gene3D" id="2.30.310.10">
    <property type="entry name" value="ibrinogen binding protein from staphylococcus aureus domain"/>
    <property type="match status" value="1"/>
</dbReference>
<organism evidence="7 8">
    <name type="scientific">Hominimerdicola aceti</name>
    <dbReference type="NCBI Taxonomy" id="2981726"/>
    <lineage>
        <taxon>Bacteria</taxon>
        <taxon>Bacillati</taxon>
        <taxon>Bacillota</taxon>
        <taxon>Clostridia</taxon>
        <taxon>Eubacteriales</taxon>
        <taxon>Oscillospiraceae</taxon>
        <taxon>Hominimerdicola</taxon>
    </lineage>
</organism>
<dbReference type="Pfam" id="PF05670">
    <property type="entry name" value="NFACT-R_1"/>
    <property type="match status" value="1"/>
</dbReference>
<dbReference type="GO" id="GO:0000049">
    <property type="term" value="F:tRNA binding"/>
    <property type="evidence" value="ECO:0007669"/>
    <property type="project" value="UniProtKB-UniRule"/>
</dbReference>
<dbReference type="GO" id="GO:0043023">
    <property type="term" value="F:ribosomal large subunit binding"/>
    <property type="evidence" value="ECO:0007669"/>
    <property type="project" value="UniProtKB-UniRule"/>
</dbReference>
<dbReference type="EMBL" id="JAOQJZ010000005">
    <property type="protein sequence ID" value="MCU6705537.1"/>
    <property type="molecule type" value="Genomic_DNA"/>
</dbReference>
<dbReference type="InterPro" id="IPR051608">
    <property type="entry name" value="RQC_Subunit_NEMF"/>
</dbReference>
<name>A0AAE3LKA9_9FIRM</name>
<comment type="function">
    <text evidence="5">Key component of the ribosome quality control system (RQC), a ribosome-associated complex that mediates the extraction of incompletely synthesized nascent chains from stalled ribosomes and their subsequent degradation. RqcH recruits Ala-charged tRNA, and with RqcP directs the elongation of stalled nascent chains on 50S ribosomal subunits, leading to non-templated C-terminal alanine extensions (Ala tail). The Ala tail promotes nascent chain degradation. May add between 1 and at least 8 Ala residues. Binds to stalled 50S ribosomal subunits.</text>
</comment>
<comment type="caution">
    <text evidence="7">The sequence shown here is derived from an EMBL/GenBank/DDBJ whole genome shotgun (WGS) entry which is preliminary data.</text>
</comment>
<evidence type="ECO:0000259" key="6">
    <source>
        <dbReference type="Pfam" id="PF05670"/>
    </source>
</evidence>
<dbReference type="GO" id="GO:0072344">
    <property type="term" value="P:rescue of stalled ribosome"/>
    <property type="evidence" value="ECO:0007669"/>
    <property type="project" value="UniProtKB-UniRule"/>
</dbReference>
<evidence type="ECO:0000256" key="2">
    <source>
        <dbReference type="ARBA" id="ARBA00022730"/>
    </source>
</evidence>
<gene>
    <name evidence="5" type="primary">rqcH</name>
    <name evidence="7" type="ORF">OCV57_06310</name>
</gene>
<dbReference type="Pfam" id="PF05833">
    <property type="entry name" value="NFACT_N"/>
    <property type="match status" value="1"/>
</dbReference>
<dbReference type="RefSeq" id="WP_267300851.1">
    <property type="nucleotide sequence ID" value="NZ_JAOQJZ010000005.1"/>
</dbReference>
<evidence type="ECO:0000256" key="1">
    <source>
        <dbReference type="ARBA" id="ARBA00022555"/>
    </source>
</evidence>
<reference evidence="7 8" key="1">
    <citation type="journal article" date="2021" name="ISME Commun">
        <title>Automated analysis of genomic sequences facilitates high-throughput and comprehensive description of bacteria.</title>
        <authorList>
            <person name="Hitch T.C.A."/>
        </authorList>
    </citation>
    <scope>NUCLEOTIDE SEQUENCE [LARGE SCALE GENOMIC DNA]</scope>
    <source>
        <strain evidence="7 8">Sanger_31</strain>
    </source>
</reference>
<dbReference type="InterPro" id="IPR043682">
    <property type="entry name" value="RqcH_bacterial"/>
</dbReference>
<keyword evidence="1 5" id="KW-0820">tRNA-binding</keyword>
<dbReference type="GO" id="GO:1990112">
    <property type="term" value="C:RQC complex"/>
    <property type="evidence" value="ECO:0007669"/>
    <property type="project" value="TreeGrafter"/>
</dbReference>
<comment type="similarity">
    <text evidence="5">Belongs to the NEMF family.</text>
</comment>
<accession>A0AAE3LKA9</accession>
<evidence type="ECO:0000256" key="3">
    <source>
        <dbReference type="ARBA" id="ARBA00022884"/>
    </source>
</evidence>
<dbReference type="Proteomes" id="UP001208131">
    <property type="component" value="Unassembled WGS sequence"/>
</dbReference>
<evidence type="ECO:0000313" key="7">
    <source>
        <dbReference type="EMBL" id="MCU6705537.1"/>
    </source>
</evidence>
<dbReference type="AlphaFoldDB" id="A0AAE3LKA9"/>
<evidence type="ECO:0000256" key="4">
    <source>
        <dbReference type="ARBA" id="ARBA00022917"/>
    </source>
</evidence>
<sequence length="583" mass="66604">MALDGIYLSLLRKEFDPLIDGRVDKIHQPSREELIMTIRTKEGAQKLMFSTGAGSARVHITTTDIENPKTPPMFCMLMRKHLAGGRLTAIRQDGFERILFFDFEATNEMGDRVNLTLAAEIMGRHSNLILYREDGRIIDSIKRVGQEMSSVRMVLPGAQYTLPSREQRLNLLDCTKEELLAKIAENPTAELSKAIMKTLEGISPVFAREAVFFAARGAEITAQQLSGDTADRLWFYFSKVRDSINDGTNVYTVLKTKEGNLKDFCFCDITQYGALMVTKSFESPSVLLDYFYAERDSLSRIKQKANDLFKLLINTSERTQRRVQNQREELKECKDREKYRIYGDLITSNLYALQKGMAYAEVQDFYDENCPTVKIPLDKRLTPTQNAQKYYKEYRKLDTAEKKLTVLIAEGEQEVKYLDSVFDSLTRAQTEGDIAELREELFQEGYVKRSKFKGKPPKALPPIKYRSSDGYEIRVGRNNKQNDRLTCKEAEKTDLWLHVKDITGSHVIVTCDGEMPPDRTIEEAAIIAACNSKGRNSSRVDVDYTFIRNVKKPNGSKPGMVIFTNNYTITVKPDTELEEKLRV</sequence>
<keyword evidence="8" id="KW-1185">Reference proteome</keyword>
<evidence type="ECO:0000313" key="8">
    <source>
        <dbReference type="Proteomes" id="UP001208131"/>
    </source>
</evidence>
<keyword evidence="3 5" id="KW-0694">RNA-binding</keyword>
<comment type="subunit">
    <text evidence="5">Associates with stalled 50S ribosomal subunits. Binds to RqcP.</text>
</comment>
<keyword evidence="2 5" id="KW-0699">rRNA-binding</keyword>
<dbReference type="HAMAP" id="MF_00844_B">
    <property type="entry name" value="RqcH_B"/>
    <property type="match status" value="1"/>
</dbReference>
<evidence type="ECO:0000256" key="5">
    <source>
        <dbReference type="HAMAP-Rule" id="MF_00844"/>
    </source>
</evidence>
<dbReference type="PANTHER" id="PTHR15239:SF6">
    <property type="entry name" value="RIBOSOME QUALITY CONTROL COMPLEX SUBUNIT NEMF"/>
    <property type="match status" value="1"/>
</dbReference>
<keyword evidence="4 5" id="KW-0648">Protein biosynthesis</keyword>
<dbReference type="FunFam" id="2.30.310.10:FF:000004">
    <property type="entry name" value="Fibronectin-binding protein A"/>
    <property type="match status" value="1"/>
</dbReference>
<dbReference type="PANTHER" id="PTHR15239">
    <property type="entry name" value="NUCLEAR EXPORT MEDIATOR FACTOR NEMF"/>
    <property type="match status" value="1"/>
</dbReference>
<dbReference type="InterPro" id="IPR008532">
    <property type="entry name" value="NFACT_RNA-bd"/>
</dbReference>
<protein>
    <recommendedName>
        <fullName evidence="5">Rqc2 homolog RqcH</fullName>
        <shortName evidence="5">RqcH</shortName>
    </recommendedName>
</protein>